<proteinExistence type="predicted"/>
<reference evidence="1" key="1">
    <citation type="submission" date="2022-07" db="EMBL/GenBank/DDBJ databases">
        <title>Genome Sequence of Lecanicillium saksenae.</title>
        <authorList>
            <person name="Buettner E."/>
        </authorList>
    </citation>
    <scope>NUCLEOTIDE SEQUENCE</scope>
    <source>
        <strain evidence="1">VT-O1</strain>
    </source>
</reference>
<keyword evidence="2" id="KW-1185">Reference proteome</keyword>
<protein>
    <submittedName>
        <fullName evidence="1">Uncharacterized protein</fullName>
    </submittedName>
</protein>
<name>A0ACC1QUA4_9HYPO</name>
<dbReference type="EMBL" id="JANAKD010000528">
    <property type="protein sequence ID" value="KAJ3493049.1"/>
    <property type="molecule type" value="Genomic_DNA"/>
</dbReference>
<dbReference type="Proteomes" id="UP001148737">
    <property type="component" value="Unassembled WGS sequence"/>
</dbReference>
<evidence type="ECO:0000313" key="2">
    <source>
        <dbReference type="Proteomes" id="UP001148737"/>
    </source>
</evidence>
<gene>
    <name evidence="1" type="ORF">NLG97_g4985</name>
</gene>
<accession>A0ACC1QUA4</accession>
<evidence type="ECO:0000313" key="1">
    <source>
        <dbReference type="EMBL" id="KAJ3493049.1"/>
    </source>
</evidence>
<organism evidence="1 2">
    <name type="scientific">Lecanicillium saksenae</name>
    <dbReference type="NCBI Taxonomy" id="468837"/>
    <lineage>
        <taxon>Eukaryota</taxon>
        <taxon>Fungi</taxon>
        <taxon>Dikarya</taxon>
        <taxon>Ascomycota</taxon>
        <taxon>Pezizomycotina</taxon>
        <taxon>Sordariomycetes</taxon>
        <taxon>Hypocreomycetidae</taxon>
        <taxon>Hypocreales</taxon>
        <taxon>Cordycipitaceae</taxon>
        <taxon>Lecanicillium</taxon>
    </lineage>
</organism>
<sequence length="251" mass="28012">MHDDSPVLYQNLAMGARVGRYAEDHSTDIPQDIVQYRDHIRETMPGTANYMVSVAQAQALHFLAKTVGAKRVLEIGLYVGLSSLVWSSAVGNDGKVTGLEVDASFAAKARQNIQNHGVENVEVIVGDALETLRSLAPDEPYDIIFIDAQKSGYPEYLGTILESSQPGSKNRLLRAGGLIIGDNVLRCGFVADDTESNPWRNFDFGPHRKEYWKSEDVRSLRKYNKAVLDSERLENWLCPLWDGMNLTRLLD</sequence>
<comment type="caution">
    <text evidence="1">The sequence shown here is derived from an EMBL/GenBank/DDBJ whole genome shotgun (WGS) entry which is preliminary data.</text>
</comment>